<dbReference type="RefSeq" id="WP_221032075.1">
    <property type="nucleotide sequence ID" value="NZ_CP139781.1"/>
</dbReference>
<evidence type="ECO:0000313" key="3">
    <source>
        <dbReference type="Proteomes" id="UP000738431"/>
    </source>
</evidence>
<keyword evidence="1" id="KW-0732">Signal</keyword>
<keyword evidence="3" id="KW-1185">Reference proteome</keyword>
<accession>A0ABZ1CIC7</accession>
<proteinExistence type="predicted"/>
<protein>
    <recommendedName>
        <fullName evidence="4">Chalcone isomerase domain-containing protein</fullName>
    </recommendedName>
</protein>
<feature type="chain" id="PRO_5047353109" description="Chalcone isomerase domain-containing protein" evidence="1">
    <location>
        <begin position="28"/>
        <end position="189"/>
    </location>
</feature>
<reference evidence="2 3" key="1">
    <citation type="submission" date="2023-12" db="EMBL/GenBank/DDBJ databases">
        <title>Description of an unclassified Opitutus bacterium of Verrucomicrobiota.</title>
        <authorList>
            <person name="Zhang D.-F."/>
        </authorList>
    </citation>
    <scope>NUCLEOTIDE SEQUENCE [LARGE SCALE GENOMIC DNA]</scope>
    <source>
        <strain evidence="2 3">WL0086</strain>
    </source>
</reference>
<organism evidence="2 3">
    <name type="scientific">Actomonas aquatica</name>
    <dbReference type="NCBI Taxonomy" id="2866162"/>
    <lineage>
        <taxon>Bacteria</taxon>
        <taxon>Pseudomonadati</taxon>
        <taxon>Verrucomicrobiota</taxon>
        <taxon>Opitutia</taxon>
        <taxon>Opitutales</taxon>
        <taxon>Opitutaceae</taxon>
        <taxon>Actomonas</taxon>
    </lineage>
</organism>
<sequence length="189" mass="21535">MKWKRSSQMWGVVLWVLGAAVATTAQGQSRTESFTAGQRVKLSTRVPLGYSFEQETDSQGVTLIEMLNPVWRISLRVYISGEVPAEASKTEWQRNLVVQNSSMFLSQSKEQDYRWQALVPEEGSGVYCVFSDARARKVSELPPDGFMHVVTGVKVIRGAVMYFQIWCNDMTVPEYQEIFDLLLYDFDRG</sequence>
<dbReference type="Proteomes" id="UP000738431">
    <property type="component" value="Chromosome"/>
</dbReference>
<gene>
    <name evidence="2" type="ORF">K1X11_011330</name>
</gene>
<evidence type="ECO:0000256" key="1">
    <source>
        <dbReference type="SAM" id="SignalP"/>
    </source>
</evidence>
<evidence type="ECO:0000313" key="2">
    <source>
        <dbReference type="EMBL" id="WRQ90000.1"/>
    </source>
</evidence>
<dbReference type="EMBL" id="CP139781">
    <property type="protein sequence ID" value="WRQ90000.1"/>
    <property type="molecule type" value="Genomic_DNA"/>
</dbReference>
<evidence type="ECO:0008006" key="4">
    <source>
        <dbReference type="Google" id="ProtNLM"/>
    </source>
</evidence>
<name>A0ABZ1CIC7_9BACT</name>
<feature type="signal peptide" evidence="1">
    <location>
        <begin position="1"/>
        <end position="27"/>
    </location>
</feature>